<feature type="region of interest" description="Disordered" evidence="6">
    <location>
        <begin position="1"/>
        <end position="28"/>
    </location>
</feature>
<keyword evidence="5" id="KW-0333">Golgi apparatus</keyword>
<evidence type="ECO:0000256" key="5">
    <source>
        <dbReference type="RuleBase" id="RU003832"/>
    </source>
</evidence>
<feature type="compositionally biased region" description="Low complexity" evidence="6">
    <location>
        <begin position="17"/>
        <end position="28"/>
    </location>
</feature>
<keyword evidence="5" id="KW-0472">Membrane</keyword>
<dbReference type="Proteomes" id="UP000325315">
    <property type="component" value="Unassembled WGS sequence"/>
</dbReference>
<feature type="domain" description="Fucosyltransferase C-terminal" evidence="7">
    <location>
        <begin position="225"/>
        <end position="299"/>
    </location>
</feature>
<dbReference type="InterPro" id="IPR038577">
    <property type="entry name" value="GT10-like_C_sf"/>
</dbReference>
<dbReference type="Gene3D" id="3.40.50.11660">
    <property type="entry name" value="Glycosyl transferase family 10, C-terminal domain"/>
    <property type="match status" value="2"/>
</dbReference>
<dbReference type="OrthoDB" id="427096at2759"/>
<comment type="pathway">
    <text evidence="1">Protein modification; protein glycosylation.</text>
</comment>
<dbReference type="SUPFAM" id="SSF53756">
    <property type="entry name" value="UDP-Glycosyltransferase/glycogen phosphorylase"/>
    <property type="match status" value="2"/>
</dbReference>
<dbReference type="InterPro" id="IPR001503">
    <property type="entry name" value="Glyco_trans_10"/>
</dbReference>
<keyword evidence="5" id="KW-0812">Transmembrane</keyword>
<evidence type="ECO:0000256" key="3">
    <source>
        <dbReference type="ARBA" id="ARBA00022676"/>
    </source>
</evidence>
<proteinExistence type="inferred from homology"/>
<evidence type="ECO:0000259" key="7">
    <source>
        <dbReference type="Pfam" id="PF00852"/>
    </source>
</evidence>
<evidence type="ECO:0000256" key="2">
    <source>
        <dbReference type="ARBA" id="ARBA00008919"/>
    </source>
</evidence>
<feature type="domain" description="Fucosyltransferase C-terminal" evidence="7">
    <location>
        <begin position="337"/>
        <end position="425"/>
    </location>
</feature>
<evidence type="ECO:0000313" key="8">
    <source>
        <dbReference type="EMBL" id="KAA3462935.1"/>
    </source>
</evidence>
<keyword evidence="4 5" id="KW-0808">Transferase</keyword>
<comment type="subcellular location">
    <subcellularLocation>
        <location evidence="5">Golgi apparatus</location>
        <location evidence="5">Golgi stack membrane</location>
        <topology evidence="5">Single-pass type II membrane protein</topology>
    </subcellularLocation>
</comment>
<keyword evidence="9" id="KW-1185">Reference proteome</keyword>
<dbReference type="Pfam" id="PF00852">
    <property type="entry name" value="Glyco_transf_10"/>
    <property type="match status" value="2"/>
</dbReference>
<dbReference type="InterPro" id="IPR055270">
    <property type="entry name" value="Glyco_tran_10_C"/>
</dbReference>
<comment type="caution">
    <text evidence="8">The sequence shown here is derived from an EMBL/GenBank/DDBJ whole genome shotgun (WGS) entry which is preliminary data.</text>
</comment>
<dbReference type="AlphaFoldDB" id="A0A5B6V1B9"/>
<dbReference type="UniPathway" id="UPA00378"/>
<dbReference type="EC" id="2.4.1.-" evidence="5"/>
<evidence type="ECO:0000256" key="1">
    <source>
        <dbReference type="ARBA" id="ARBA00004922"/>
    </source>
</evidence>
<organism evidence="8 9">
    <name type="scientific">Gossypium australe</name>
    <dbReference type="NCBI Taxonomy" id="47621"/>
    <lineage>
        <taxon>Eukaryota</taxon>
        <taxon>Viridiplantae</taxon>
        <taxon>Streptophyta</taxon>
        <taxon>Embryophyta</taxon>
        <taxon>Tracheophyta</taxon>
        <taxon>Spermatophyta</taxon>
        <taxon>Magnoliopsida</taxon>
        <taxon>eudicotyledons</taxon>
        <taxon>Gunneridae</taxon>
        <taxon>Pentapetalae</taxon>
        <taxon>rosids</taxon>
        <taxon>malvids</taxon>
        <taxon>Malvales</taxon>
        <taxon>Malvaceae</taxon>
        <taxon>Malvoideae</taxon>
        <taxon>Gossypium</taxon>
    </lineage>
</organism>
<dbReference type="GO" id="GO:0008417">
    <property type="term" value="F:fucosyltransferase activity"/>
    <property type="evidence" value="ECO:0007669"/>
    <property type="project" value="InterPro"/>
</dbReference>
<dbReference type="GO" id="GO:0032580">
    <property type="term" value="C:Golgi cisterna membrane"/>
    <property type="evidence" value="ECO:0007669"/>
    <property type="project" value="UniProtKB-SubCell"/>
</dbReference>
<dbReference type="PANTHER" id="PTHR11929">
    <property type="entry name" value="ALPHA- 1,3 -FUCOSYLTRANSFERASE"/>
    <property type="match status" value="1"/>
</dbReference>
<dbReference type="EMBL" id="SMMG02000009">
    <property type="protein sequence ID" value="KAA3462935.1"/>
    <property type="molecule type" value="Genomic_DNA"/>
</dbReference>
<comment type="similarity">
    <text evidence="2 5">Belongs to the glycosyltransferase 10 family.</text>
</comment>
<name>A0A5B6V1B9_9ROSI</name>
<protein>
    <recommendedName>
        <fullName evidence="5">Fucosyltransferase</fullName>
        <ecNumber evidence="5">2.4.1.-</ecNumber>
    </recommendedName>
</protein>
<reference evidence="9" key="1">
    <citation type="journal article" date="2019" name="Plant Biotechnol. J.">
        <title>Genome sequencing of the Australian wild diploid species Gossypium australe highlights disease resistance and delayed gland morphogenesis.</title>
        <authorList>
            <person name="Cai Y."/>
            <person name="Cai X."/>
            <person name="Wang Q."/>
            <person name="Wang P."/>
            <person name="Zhang Y."/>
            <person name="Cai C."/>
            <person name="Xu Y."/>
            <person name="Wang K."/>
            <person name="Zhou Z."/>
            <person name="Wang C."/>
            <person name="Geng S."/>
            <person name="Li B."/>
            <person name="Dong Q."/>
            <person name="Hou Y."/>
            <person name="Wang H."/>
            <person name="Ai P."/>
            <person name="Liu Z."/>
            <person name="Yi F."/>
            <person name="Sun M."/>
            <person name="An G."/>
            <person name="Cheng J."/>
            <person name="Zhang Y."/>
            <person name="Shi Q."/>
            <person name="Xie Y."/>
            <person name="Shi X."/>
            <person name="Chang Y."/>
            <person name="Huang F."/>
            <person name="Chen Y."/>
            <person name="Hong S."/>
            <person name="Mi L."/>
            <person name="Sun Q."/>
            <person name="Zhang L."/>
            <person name="Zhou B."/>
            <person name="Peng R."/>
            <person name="Zhang X."/>
            <person name="Liu F."/>
        </authorList>
    </citation>
    <scope>NUCLEOTIDE SEQUENCE [LARGE SCALE GENOMIC DNA]</scope>
    <source>
        <strain evidence="9">cv. PA1801</strain>
    </source>
</reference>
<evidence type="ECO:0000256" key="4">
    <source>
        <dbReference type="ARBA" id="ARBA00022679"/>
    </source>
</evidence>
<keyword evidence="3 5" id="KW-0328">Glycosyltransferase</keyword>
<dbReference type="PANTHER" id="PTHR11929:SF220">
    <property type="entry name" value="FUCOSYLTRANSFERASE"/>
    <property type="match status" value="1"/>
</dbReference>
<evidence type="ECO:0000313" key="9">
    <source>
        <dbReference type="Proteomes" id="UP000325315"/>
    </source>
</evidence>
<sequence>MGIISNLRGPRTQEHGLPLSDSLPSSTSVSNKTKCSNLMPLVVALVVIAEIAFLGRLDMAKNAAFFDSWPEMFYKYHSSDGAEVAGVEKLDIETLGGDQNLFKESCEEWLEREDGVIYSRDFAKDPIWVSGADQEWETCAVSCKFGFDPSKKPDAAFGLPQQSGVASVLRSMESASYYSENNLAQARRRGYDIVMTTSLSSDVPVGYFSWAEYDIMAPVMPKTEKAYAAAFISNCGARNFRLEALVGLEKANIKIDSYGSCHRNRDGNVDKVETLKRYKFSLAFENSNEEDYVTEKYEHYFNSQFKHYFRTKDLIDRNICSRFIIFFAHGYQVMKCQARTIPVVVGAPNIEDFAPSPSSYLHIKELEDVPSIAKKMKYLAENPDAYNQSLRWKYEGPSDSFKALVDMAAVHSSCRLCIHLATVIQEKEEKSSDFKKRPCKCTRGSETVYHIYVRERGRFKMDSIFLRSGNLTLEALEAAVLKKFKSLKHVPIWKQERPKSIRGGDELKVYRVYPVGLTQRQALYTFKFKGDADLRSHIENNPCPKFEVIFV</sequence>
<accession>A0A5B6V1B9</accession>
<evidence type="ECO:0000256" key="6">
    <source>
        <dbReference type="SAM" id="MobiDB-lite"/>
    </source>
</evidence>
<gene>
    <name evidence="8" type="ORF">EPI10_029373</name>
</gene>